<protein>
    <submittedName>
        <fullName evidence="2">Uncharacterized protein</fullName>
    </submittedName>
</protein>
<dbReference type="RefSeq" id="WP_158205563.1">
    <property type="nucleotide sequence ID" value="NZ_WSZK01000028.1"/>
</dbReference>
<name>A0A6B0GUT1_9EURY</name>
<dbReference type="EMBL" id="WSZK01000028">
    <property type="protein sequence ID" value="MWG35895.1"/>
    <property type="molecule type" value="Genomic_DNA"/>
</dbReference>
<keyword evidence="1" id="KW-0812">Transmembrane</keyword>
<evidence type="ECO:0000313" key="3">
    <source>
        <dbReference type="Proteomes" id="UP000451471"/>
    </source>
</evidence>
<proteinExistence type="predicted"/>
<evidence type="ECO:0000256" key="1">
    <source>
        <dbReference type="SAM" id="Phobius"/>
    </source>
</evidence>
<feature type="transmembrane region" description="Helical" evidence="1">
    <location>
        <begin position="294"/>
        <end position="320"/>
    </location>
</feature>
<feature type="transmembrane region" description="Helical" evidence="1">
    <location>
        <begin position="7"/>
        <end position="28"/>
    </location>
</feature>
<dbReference type="Proteomes" id="UP000451471">
    <property type="component" value="Unassembled WGS sequence"/>
</dbReference>
<organism evidence="2 3">
    <name type="scientific">Halomarina oriensis</name>
    <dbReference type="NCBI Taxonomy" id="671145"/>
    <lineage>
        <taxon>Archaea</taxon>
        <taxon>Methanobacteriati</taxon>
        <taxon>Methanobacteriota</taxon>
        <taxon>Stenosarchaea group</taxon>
        <taxon>Halobacteria</taxon>
        <taxon>Halobacteriales</taxon>
        <taxon>Natronomonadaceae</taxon>
        <taxon>Halomarina</taxon>
    </lineage>
</organism>
<gene>
    <name evidence="2" type="ORF">GQS65_15620</name>
</gene>
<dbReference type="OrthoDB" id="387127at2157"/>
<reference evidence="2 3" key="1">
    <citation type="submission" date="2019-12" db="EMBL/GenBank/DDBJ databases">
        <title>Halocatena pleomorpha gen. nov. sp. nov., an extremely halophilic archaeon of family Halobacteriaceae isolated from saltpan soil.</title>
        <authorList>
            <person name="Pal Y."/>
            <person name="Verma A."/>
            <person name="Krishnamurthi S."/>
            <person name="Kumar P."/>
        </authorList>
    </citation>
    <scope>NUCLEOTIDE SEQUENCE [LARGE SCALE GENOMIC DNA]</scope>
    <source>
        <strain evidence="2 3">JCM 16495</strain>
    </source>
</reference>
<keyword evidence="1" id="KW-0472">Membrane</keyword>
<comment type="caution">
    <text evidence="2">The sequence shown here is derived from an EMBL/GenBank/DDBJ whole genome shotgun (WGS) entry which is preliminary data.</text>
</comment>
<accession>A0A6B0GUT1</accession>
<keyword evidence="1" id="KW-1133">Transmembrane helix</keyword>
<evidence type="ECO:0000313" key="2">
    <source>
        <dbReference type="EMBL" id="MWG35895.1"/>
    </source>
</evidence>
<keyword evidence="3" id="KW-1185">Reference proteome</keyword>
<sequence>MILGLSTTALAGLVLAVGVLVIGGSYLYERHTRGPDQAAPAPEERGEAWGELAAQPVIWTGRALAATVGAFAKVLFRRSWGKKIWKRLVVGGLWQLHKQSGSDAIGLNHLPSGNVELVPVRHCQKLGEIGEEPGWKEKGGDRAWEASAQGNAVTFIGRTPVVMLDDDADSIGTWLDARVTDAIDKGNMRDLYRVDHGEFTAEITYPQAGGAGAGAAVTDGGTNADVWTDFNPTSSPIFEDTLIDLGSNEGFNGAAMSFRHYKDTDRDSTSQEKLKMAEERGKLVGMNPEQMKAFIIKVLLIVAALGAVASVGDVLLGALLGGGGGGAADAVGGVVPGMLGFGGWF</sequence>
<dbReference type="AlphaFoldDB" id="A0A6B0GUT1"/>